<dbReference type="Pfam" id="PF02686">
    <property type="entry name" value="GatC"/>
    <property type="match status" value="1"/>
</dbReference>
<protein>
    <submittedName>
        <fullName evidence="2">Uncharacterized protein</fullName>
    </submittedName>
</protein>
<feature type="region of interest" description="Disordered" evidence="1">
    <location>
        <begin position="47"/>
        <end position="96"/>
    </location>
</feature>
<name>A0A381X8X6_9ZZZZ</name>
<dbReference type="SUPFAM" id="SSF141000">
    <property type="entry name" value="Glu-tRNAGln amidotransferase C subunit"/>
    <property type="match status" value="1"/>
</dbReference>
<organism evidence="2">
    <name type="scientific">marine metagenome</name>
    <dbReference type="NCBI Taxonomy" id="408172"/>
    <lineage>
        <taxon>unclassified sequences</taxon>
        <taxon>metagenomes</taxon>
        <taxon>ecological metagenomes</taxon>
    </lineage>
</organism>
<dbReference type="PANTHER" id="PTHR15004">
    <property type="entry name" value="GLUTAMYL-TRNA(GLN) AMIDOTRANSFERASE SUBUNIT C, MITOCHONDRIAL"/>
    <property type="match status" value="1"/>
</dbReference>
<dbReference type="InterPro" id="IPR036113">
    <property type="entry name" value="Asp/Glu-ADT_sf_sub_c"/>
</dbReference>
<evidence type="ECO:0000256" key="1">
    <source>
        <dbReference type="SAM" id="MobiDB-lite"/>
    </source>
</evidence>
<dbReference type="Gene3D" id="1.10.20.60">
    <property type="entry name" value="Glu-tRNAGln amidotransferase C subunit, N-terminal domain"/>
    <property type="match status" value="1"/>
</dbReference>
<dbReference type="GO" id="GO:0070681">
    <property type="term" value="P:glutaminyl-tRNAGln biosynthesis via transamidation"/>
    <property type="evidence" value="ECO:0007669"/>
    <property type="project" value="TreeGrafter"/>
</dbReference>
<reference evidence="2" key="1">
    <citation type="submission" date="2018-05" db="EMBL/GenBank/DDBJ databases">
        <authorList>
            <person name="Lanie J.A."/>
            <person name="Ng W.-L."/>
            <person name="Kazmierczak K.M."/>
            <person name="Andrzejewski T.M."/>
            <person name="Davidsen T.M."/>
            <person name="Wayne K.J."/>
            <person name="Tettelin H."/>
            <person name="Glass J.I."/>
            <person name="Rusch D."/>
            <person name="Podicherti R."/>
            <person name="Tsui H.-C.T."/>
            <person name="Winkler M.E."/>
        </authorList>
    </citation>
    <scope>NUCLEOTIDE SEQUENCE</scope>
</reference>
<feature type="compositionally biased region" description="Polar residues" evidence="1">
    <location>
        <begin position="54"/>
        <end position="63"/>
    </location>
</feature>
<dbReference type="NCBIfam" id="TIGR00135">
    <property type="entry name" value="gatC"/>
    <property type="match status" value="1"/>
</dbReference>
<dbReference type="HAMAP" id="MF_00122">
    <property type="entry name" value="GatC"/>
    <property type="match status" value="1"/>
</dbReference>
<dbReference type="AlphaFoldDB" id="A0A381X8X6"/>
<accession>A0A381X8X6</accession>
<dbReference type="InterPro" id="IPR003837">
    <property type="entry name" value="GatC"/>
</dbReference>
<evidence type="ECO:0000313" key="2">
    <source>
        <dbReference type="EMBL" id="SVA61070.1"/>
    </source>
</evidence>
<dbReference type="GO" id="GO:0006450">
    <property type="term" value="P:regulation of translational fidelity"/>
    <property type="evidence" value="ECO:0007669"/>
    <property type="project" value="InterPro"/>
</dbReference>
<proteinExistence type="inferred from homology"/>
<dbReference type="PANTHER" id="PTHR15004:SF0">
    <property type="entry name" value="GLUTAMYL-TRNA(GLN) AMIDOTRANSFERASE SUBUNIT C, MITOCHONDRIAL"/>
    <property type="match status" value="1"/>
</dbReference>
<dbReference type="EMBL" id="UINC01014293">
    <property type="protein sequence ID" value="SVA61070.1"/>
    <property type="molecule type" value="Genomic_DNA"/>
</dbReference>
<gene>
    <name evidence="2" type="ORF">METZ01_LOCUS113924</name>
</gene>
<sequence>MEPLTKKDVEYIAKLAYIKLSNEETENMRMQLSNILSHFASLSSVETDGVEATGHTTDSNTVMRSDHPEQPLDQNDVLRNAPDRDGEFVRVRPVLE</sequence>
<feature type="compositionally biased region" description="Basic and acidic residues" evidence="1">
    <location>
        <begin position="81"/>
        <end position="96"/>
    </location>
</feature>